<reference evidence="1 2" key="1">
    <citation type="submission" date="2018-11" db="EMBL/GenBank/DDBJ databases">
        <authorList>
            <consortium name="Pathogen Informatics"/>
        </authorList>
    </citation>
    <scope>NUCLEOTIDE SEQUENCE [LARGE SCALE GENOMIC DNA]</scope>
    <source>
        <strain evidence="1 2">Zambia</strain>
    </source>
</reference>
<organism evidence="1 2">
    <name type="scientific">Schistosoma margrebowiei</name>
    <dbReference type="NCBI Taxonomy" id="48269"/>
    <lineage>
        <taxon>Eukaryota</taxon>
        <taxon>Metazoa</taxon>
        <taxon>Spiralia</taxon>
        <taxon>Lophotrochozoa</taxon>
        <taxon>Platyhelminthes</taxon>
        <taxon>Trematoda</taxon>
        <taxon>Digenea</taxon>
        <taxon>Strigeidida</taxon>
        <taxon>Schistosomatoidea</taxon>
        <taxon>Schistosomatidae</taxon>
        <taxon>Schistosoma</taxon>
    </lineage>
</organism>
<proteinExistence type="predicted"/>
<sequence length="71" mass="8148">MMVGGRQQETLYLGTVPLVTRQQGVPVILRELMFHDGFDPLSLSFTVRDITTELSRPRIIPQEISLRCIYN</sequence>
<gene>
    <name evidence="1" type="ORF">SMRZ_LOCUS1844</name>
</gene>
<evidence type="ECO:0000313" key="2">
    <source>
        <dbReference type="Proteomes" id="UP000277204"/>
    </source>
</evidence>
<evidence type="ECO:0000313" key="1">
    <source>
        <dbReference type="EMBL" id="VDO53075.1"/>
    </source>
</evidence>
<dbReference type="AlphaFoldDB" id="A0A183LDG9"/>
<dbReference type="Proteomes" id="UP000277204">
    <property type="component" value="Unassembled WGS sequence"/>
</dbReference>
<name>A0A183LDG9_9TREM</name>
<accession>A0A183LDG9</accession>
<keyword evidence="2" id="KW-1185">Reference proteome</keyword>
<dbReference type="EMBL" id="UZAI01000441">
    <property type="protein sequence ID" value="VDO53075.1"/>
    <property type="molecule type" value="Genomic_DNA"/>
</dbReference>
<protein>
    <submittedName>
        <fullName evidence="1">Uncharacterized protein</fullName>
    </submittedName>
</protein>